<evidence type="ECO:0008006" key="3">
    <source>
        <dbReference type="Google" id="ProtNLM"/>
    </source>
</evidence>
<dbReference type="Proteomes" id="UP001154272">
    <property type="component" value="Unassembled WGS sequence"/>
</dbReference>
<gene>
    <name evidence="1" type="ORF">R83534S58_LOCUS1583</name>
</gene>
<accession>A0ABN8WA99</accession>
<reference evidence="1" key="1">
    <citation type="submission" date="2022-10" db="EMBL/GenBank/DDBJ databases">
        <authorList>
            <person name="Botero Cardona J."/>
        </authorList>
    </citation>
    <scope>NUCLEOTIDE SEQUENCE</scope>
    <source>
        <strain evidence="1">R-83534</strain>
    </source>
</reference>
<comment type="caution">
    <text evidence="1">The sequence shown here is derived from an EMBL/GenBank/DDBJ whole genome shotgun (WGS) entry which is preliminary data.</text>
</comment>
<organism evidence="1 2">
    <name type="scientific">Commensalibacter papalotli</name>
    <name type="common">ex Botero et al. 2024</name>
    <dbReference type="NCBI Taxonomy" id="2972766"/>
    <lineage>
        <taxon>Bacteria</taxon>
        <taxon>Pseudomonadati</taxon>
        <taxon>Pseudomonadota</taxon>
        <taxon>Alphaproteobacteria</taxon>
        <taxon>Acetobacterales</taxon>
        <taxon>Acetobacteraceae</taxon>
    </lineage>
</organism>
<protein>
    <recommendedName>
        <fullName evidence="3">Lipoprotein</fullName>
    </recommendedName>
</protein>
<keyword evidence="2" id="KW-1185">Reference proteome</keyword>
<name>A0ABN8WA99_9PROT</name>
<dbReference type="EMBL" id="CAMXCH010000003">
    <property type="protein sequence ID" value="CAI3948804.1"/>
    <property type="molecule type" value="Genomic_DNA"/>
</dbReference>
<sequence>MVIIVQILLKNIKYILLSITLVFCLLAAGCSQQLYRYSAPIEAQHYPVLKYTLVELIGNLPKPLPITLKQAQVLFNNQLHLKNKNELFGFYTAGPFITRDGVIVTNVDLITRKNSKIPVENINFFLDQRQCVSTKLLKNRYNLNIRSLLTLHPVENPAIGYSANLDWGGFGVGTTLDNEDCATSIGVGLK</sequence>
<evidence type="ECO:0000313" key="2">
    <source>
        <dbReference type="Proteomes" id="UP001154272"/>
    </source>
</evidence>
<proteinExistence type="predicted"/>
<evidence type="ECO:0000313" key="1">
    <source>
        <dbReference type="EMBL" id="CAI3948804.1"/>
    </source>
</evidence>